<organism evidence="2 3">
    <name type="scientific">Clytia hemisphaerica</name>
    <dbReference type="NCBI Taxonomy" id="252671"/>
    <lineage>
        <taxon>Eukaryota</taxon>
        <taxon>Metazoa</taxon>
        <taxon>Cnidaria</taxon>
        <taxon>Hydrozoa</taxon>
        <taxon>Hydroidolina</taxon>
        <taxon>Leptothecata</taxon>
        <taxon>Obeliida</taxon>
        <taxon>Clytiidae</taxon>
        <taxon>Clytia</taxon>
    </lineage>
</organism>
<feature type="signal peptide" evidence="1">
    <location>
        <begin position="1"/>
        <end position="16"/>
    </location>
</feature>
<dbReference type="Proteomes" id="UP000594262">
    <property type="component" value="Unplaced"/>
</dbReference>
<keyword evidence="1" id="KW-0732">Signal</keyword>
<name>A0A7M5UGN1_9CNID</name>
<sequence length="119" mass="13279">MKLLFVILILPLVIEAIPVYNTIKCYWNINNHQIQRASFTLGGSCSYVANQIETCCKTFLNGPDRVDICQKYAFMVPTFPSKGHFTVVAQGKVNCLPTIWSQQGKSICCTKYGTFATAC</sequence>
<evidence type="ECO:0000313" key="3">
    <source>
        <dbReference type="Proteomes" id="UP000594262"/>
    </source>
</evidence>
<evidence type="ECO:0000256" key="1">
    <source>
        <dbReference type="SAM" id="SignalP"/>
    </source>
</evidence>
<evidence type="ECO:0008006" key="4">
    <source>
        <dbReference type="Google" id="ProtNLM"/>
    </source>
</evidence>
<feature type="chain" id="PRO_5029749737" description="Cnidarian restricted protein" evidence="1">
    <location>
        <begin position="17"/>
        <end position="119"/>
    </location>
</feature>
<protein>
    <recommendedName>
        <fullName evidence="4">Cnidarian restricted protein</fullName>
    </recommendedName>
</protein>
<reference evidence="2" key="1">
    <citation type="submission" date="2021-01" db="UniProtKB">
        <authorList>
            <consortium name="EnsemblMetazoa"/>
        </authorList>
    </citation>
    <scope>IDENTIFICATION</scope>
</reference>
<accession>A0A7M5UGN1</accession>
<dbReference type="AlphaFoldDB" id="A0A7M5UGN1"/>
<dbReference type="EnsemblMetazoa" id="CLYHEMT010353.1">
    <property type="protein sequence ID" value="CLYHEMP010353.1"/>
    <property type="gene ID" value="CLYHEMG010353"/>
</dbReference>
<keyword evidence="3" id="KW-1185">Reference proteome</keyword>
<evidence type="ECO:0000313" key="2">
    <source>
        <dbReference type="EnsemblMetazoa" id="CLYHEMP010353.1"/>
    </source>
</evidence>
<proteinExistence type="predicted"/>